<keyword evidence="8" id="KW-1185">Reference proteome</keyword>
<keyword evidence="1 6" id="KW-0963">Cytoplasm</keyword>
<evidence type="ECO:0000256" key="2">
    <source>
        <dbReference type="ARBA" id="ARBA00022741"/>
    </source>
</evidence>
<dbReference type="CDD" id="cd10225">
    <property type="entry name" value="ASKHA_NBD_MreB-like"/>
    <property type="match status" value="1"/>
</dbReference>
<keyword evidence="4 6" id="KW-0133">Cell shape</keyword>
<name>A0A178MFR0_9CHLR</name>
<dbReference type="EMBL" id="LWQS01000036">
    <property type="protein sequence ID" value="OAN47572.1"/>
    <property type="molecule type" value="Genomic_DNA"/>
</dbReference>
<dbReference type="AlphaFoldDB" id="A0A178MFR0"/>
<evidence type="ECO:0000256" key="5">
    <source>
        <dbReference type="ARBA" id="ARBA00023458"/>
    </source>
</evidence>
<comment type="function">
    <text evidence="6">Forms membrane-associated dynamic filaments that are essential for cell shape determination. Acts by regulating cell wall synthesis and cell elongation, and thus cell shape. A feedback loop between cell geometry and MreB localization may maintain elongated cell shape by targeting cell wall growth to regions of negative cell wall curvature.</text>
</comment>
<organism evidence="7 8">
    <name type="scientific">Chloroflexus islandicus</name>
    <dbReference type="NCBI Taxonomy" id="1707952"/>
    <lineage>
        <taxon>Bacteria</taxon>
        <taxon>Bacillati</taxon>
        <taxon>Chloroflexota</taxon>
        <taxon>Chloroflexia</taxon>
        <taxon>Chloroflexales</taxon>
        <taxon>Chloroflexineae</taxon>
        <taxon>Chloroflexaceae</taxon>
        <taxon>Chloroflexus</taxon>
    </lineage>
</organism>
<dbReference type="RefSeq" id="WP_066783687.1">
    <property type="nucleotide sequence ID" value="NZ_LWQS01000036.1"/>
</dbReference>
<evidence type="ECO:0000256" key="4">
    <source>
        <dbReference type="ARBA" id="ARBA00022960"/>
    </source>
</evidence>
<dbReference type="SUPFAM" id="SSF53067">
    <property type="entry name" value="Actin-like ATPase domain"/>
    <property type="match status" value="2"/>
</dbReference>
<proteinExistence type="inferred from homology"/>
<dbReference type="InterPro" id="IPR056546">
    <property type="entry name" value="MreB_MamK-like"/>
</dbReference>
<dbReference type="Gene3D" id="3.30.420.40">
    <property type="match status" value="3"/>
</dbReference>
<dbReference type="GO" id="GO:0005737">
    <property type="term" value="C:cytoplasm"/>
    <property type="evidence" value="ECO:0007669"/>
    <property type="project" value="UniProtKB-SubCell"/>
</dbReference>
<dbReference type="Proteomes" id="UP000078287">
    <property type="component" value="Unassembled WGS sequence"/>
</dbReference>
<evidence type="ECO:0000256" key="6">
    <source>
        <dbReference type="HAMAP-Rule" id="MF_02207"/>
    </source>
</evidence>
<dbReference type="PANTHER" id="PTHR42749">
    <property type="entry name" value="CELL SHAPE-DETERMINING PROTEIN MREB"/>
    <property type="match status" value="1"/>
</dbReference>
<keyword evidence="3 6" id="KW-0067">ATP-binding</keyword>
<gene>
    <name evidence="6" type="primary">mreB</name>
    <name evidence="7" type="ORF">A6A03_09985</name>
</gene>
<comment type="caution">
    <text evidence="7">The sequence shown here is derived from an EMBL/GenBank/DDBJ whole genome shotgun (WGS) entry which is preliminary data.</text>
</comment>
<dbReference type="GO" id="GO:0005524">
    <property type="term" value="F:ATP binding"/>
    <property type="evidence" value="ECO:0007669"/>
    <property type="project" value="UniProtKB-KW"/>
</dbReference>
<comment type="subunit">
    <text evidence="6">Forms polymers.</text>
</comment>
<dbReference type="NCBIfam" id="TIGR00904">
    <property type="entry name" value="mreB"/>
    <property type="match status" value="1"/>
</dbReference>
<dbReference type="NCBIfam" id="NF010539">
    <property type="entry name" value="PRK13927.1"/>
    <property type="match status" value="1"/>
</dbReference>
<dbReference type="PRINTS" id="PR01652">
    <property type="entry name" value="SHAPEPROTEIN"/>
</dbReference>
<reference evidence="7 8" key="1">
    <citation type="submission" date="2016-04" db="EMBL/GenBank/DDBJ databases">
        <title>Chloroflexus islandicus sp. nov., a thermophilic filamentous anoxygenic phototrophic bacterium from geyser Strokkur (Iceland).</title>
        <authorList>
            <person name="Gaisin V.A."/>
            <person name="Kalashnikov A.M."/>
            <person name="Sukhacheva M.V."/>
            <person name="Grouzdev D.S."/>
            <person name="Ivanov T.M."/>
            <person name="Kuznetsov B."/>
            <person name="Gorlenko V.M."/>
        </authorList>
    </citation>
    <scope>NUCLEOTIDE SEQUENCE [LARGE SCALE GENOMIC DNA]</scope>
    <source>
        <strain evidence="8">isl-2</strain>
    </source>
</reference>
<dbReference type="InterPro" id="IPR043129">
    <property type="entry name" value="ATPase_NBD"/>
</dbReference>
<dbReference type="PANTHER" id="PTHR42749:SF1">
    <property type="entry name" value="CELL SHAPE-DETERMINING PROTEIN MREB"/>
    <property type="match status" value="1"/>
</dbReference>
<keyword evidence="2 6" id="KW-0547">Nucleotide-binding</keyword>
<sequence>MGLNPFNTIFGAFSRDLGIDLGTANTLVHVRGKGIVISEPSVVAIDTRTKKVHAVGAEAKAMVGKTPANIVAVRPLKDGVIADFDVVEQMLAYFIKKAHAYAALPLVDPRPRVVVGVPSGVTEVEKRAAREAALNAKAREAYVVEEPMAAAIGAGLPVEEPIGSMIVDIGGGTTEIAVIALGGIVINHSIRIAGDEIDEAIIQFARREYNLLIGERMAEKAKIAAGSAYPLDEEIKVVLRGRDLLTGLPKAIEVSSVELREGIAGPVNAIVAEVRAALEETPPELVADIMEHGIMLAGGGSLLHGLDKRIAAETRMPVHIAQDPLSCVARGAGKMVEHFDNSVYQDILTRAQTSRRVRR</sequence>
<dbReference type="GO" id="GO:0000902">
    <property type="term" value="P:cell morphogenesis"/>
    <property type="evidence" value="ECO:0007669"/>
    <property type="project" value="InterPro"/>
</dbReference>
<evidence type="ECO:0000313" key="8">
    <source>
        <dbReference type="Proteomes" id="UP000078287"/>
    </source>
</evidence>
<feature type="binding site" evidence="6">
    <location>
        <begin position="171"/>
        <end position="173"/>
    </location>
    <ligand>
        <name>ATP</name>
        <dbReference type="ChEBI" id="CHEBI:30616"/>
    </ligand>
</feature>
<accession>A0A178MFR0</accession>
<evidence type="ECO:0000256" key="3">
    <source>
        <dbReference type="ARBA" id="ARBA00022840"/>
    </source>
</evidence>
<protein>
    <recommendedName>
        <fullName evidence="6">Cell shape-determining protein MreB</fullName>
    </recommendedName>
</protein>
<feature type="binding site" evidence="6">
    <location>
        <begin position="299"/>
        <end position="302"/>
    </location>
    <ligand>
        <name>ATP</name>
        <dbReference type="ChEBI" id="CHEBI:30616"/>
    </ligand>
</feature>
<evidence type="ECO:0000313" key="7">
    <source>
        <dbReference type="EMBL" id="OAN47572.1"/>
    </source>
</evidence>
<dbReference type="GO" id="GO:0008360">
    <property type="term" value="P:regulation of cell shape"/>
    <property type="evidence" value="ECO:0007669"/>
    <property type="project" value="UniProtKB-UniRule"/>
</dbReference>
<comment type="subcellular location">
    <subcellularLocation>
        <location evidence="6">Cytoplasm</location>
    </subcellularLocation>
    <text evidence="6">Membrane-associated.</text>
</comment>
<dbReference type="OrthoDB" id="9768127at2"/>
<dbReference type="HAMAP" id="MF_02207">
    <property type="entry name" value="MreB"/>
    <property type="match status" value="1"/>
</dbReference>
<dbReference type="STRING" id="1707952.A6A03_09985"/>
<feature type="binding site" evidence="6">
    <location>
        <begin position="23"/>
        <end position="25"/>
    </location>
    <ligand>
        <name>ATP</name>
        <dbReference type="ChEBI" id="CHEBI:30616"/>
    </ligand>
</feature>
<dbReference type="InterPro" id="IPR004753">
    <property type="entry name" value="MreB"/>
</dbReference>
<dbReference type="Pfam" id="PF06723">
    <property type="entry name" value="MreB_Mbl"/>
    <property type="match status" value="1"/>
</dbReference>
<comment type="caution">
    <text evidence="6">Lacks conserved residue(s) required for the propagation of feature annotation.</text>
</comment>
<evidence type="ECO:0000256" key="1">
    <source>
        <dbReference type="ARBA" id="ARBA00022490"/>
    </source>
</evidence>
<comment type="similarity">
    <text evidence="5 6">Belongs to the FtsA/MreB family.</text>
</comment>